<protein>
    <submittedName>
        <fullName evidence="4">TetR/AcrR family transcriptional regulator</fullName>
    </submittedName>
</protein>
<dbReference type="Pfam" id="PF00440">
    <property type="entry name" value="TetR_N"/>
    <property type="match status" value="1"/>
</dbReference>
<dbReference type="EMBL" id="CP048882">
    <property type="protein sequence ID" value="QPP10265.1"/>
    <property type="molecule type" value="Genomic_DNA"/>
</dbReference>
<dbReference type="PROSITE" id="PS50977">
    <property type="entry name" value="HTH_TETR_2"/>
    <property type="match status" value="1"/>
</dbReference>
<proteinExistence type="predicted"/>
<keyword evidence="5" id="KW-1185">Reference proteome</keyword>
<dbReference type="PROSITE" id="PS01081">
    <property type="entry name" value="HTH_TETR_1"/>
    <property type="match status" value="1"/>
</dbReference>
<dbReference type="PANTHER" id="PTHR30055">
    <property type="entry name" value="HTH-TYPE TRANSCRIPTIONAL REGULATOR RUTR"/>
    <property type="match status" value="1"/>
</dbReference>
<evidence type="ECO:0000256" key="1">
    <source>
        <dbReference type="ARBA" id="ARBA00023125"/>
    </source>
</evidence>
<evidence type="ECO:0000313" key="4">
    <source>
        <dbReference type="EMBL" id="QPP10265.1"/>
    </source>
</evidence>
<evidence type="ECO:0000256" key="2">
    <source>
        <dbReference type="PROSITE-ProRule" id="PRU00335"/>
    </source>
</evidence>
<dbReference type="SUPFAM" id="SSF46689">
    <property type="entry name" value="Homeodomain-like"/>
    <property type="match status" value="1"/>
</dbReference>
<name>A0A7T1TCB5_9ACTN</name>
<sequence length="248" mass="26597">METREQILNAALECFTEDGYEATTITRIRERGGVSNGALFHHFPTKDAIAGALYVDAMQSVQDRYWRVLAERPATLAEAVSGVIHQQLSWIEANTRRARFLYAQGHLDWSTHAGEELQALNRDLASAYRDWLAPFIESGDARDLPLVVVIAVVNGPAHAVAQRWLAGQLHGSLNDYADDLVNAAVAGLTGSPTTKPSLTAARPTEGRMRVQLLAGDGRVVAEGEATAQLTAVNGALGSAAARQQADGA</sequence>
<feature type="DNA-binding region" description="H-T-H motif" evidence="2">
    <location>
        <begin position="24"/>
        <end position="43"/>
    </location>
</feature>
<dbReference type="SUPFAM" id="SSF48498">
    <property type="entry name" value="Tetracyclin repressor-like, C-terminal domain"/>
    <property type="match status" value="1"/>
</dbReference>
<evidence type="ECO:0000313" key="5">
    <source>
        <dbReference type="Proteomes" id="UP000595046"/>
    </source>
</evidence>
<dbReference type="InterPro" id="IPR009057">
    <property type="entry name" value="Homeodomain-like_sf"/>
</dbReference>
<gene>
    <name evidence="4" type="ORF">G4Z16_31870</name>
</gene>
<dbReference type="RefSeq" id="WP_197354029.1">
    <property type="nucleotide sequence ID" value="NZ_CP048882.1"/>
</dbReference>
<evidence type="ECO:0000259" key="3">
    <source>
        <dbReference type="PROSITE" id="PS50977"/>
    </source>
</evidence>
<dbReference type="InterPro" id="IPR050109">
    <property type="entry name" value="HTH-type_TetR-like_transc_reg"/>
</dbReference>
<organism evidence="4 5">
    <name type="scientific">Streptomyces bathyalis</name>
    <dbReference type="NCBI Taxonomy" id="2710756"/>
    <lineage>
        <taxon>Bacteria</taxon>
        <taxon>Bacillati</taxon>
        <taxon>Actinomycetota</taxon>
        <taxon>Actinomycetes</taxon>
        <taxon>Kitasatosporales</taxon>
        <taxon>Streptomycetaceae</taxon>
        <taxon>Streptomyces</taxon>
    </lineage>
</organism>
<dbReference type="GO" id="GO:0003700">
    <property type="term" value="F:DNA-binding transcription factor activity"/>
    <property type="evidence" value="ECO:0007669"/>
    <property type="project" value="TreeGrafter"/>
</dbReference>
<accession>A0A7T1TCB5</accession>
<dbReference type="Proteomes" id="UP000595046">
    <property type="component" value="Chromosome"/>
</dbReference>
<dbReference type="InterPro" id="IPR036271">
    <property type="entry name" value="Tet_transcr_reg_TetR-rel_C_sf"/>
</dbReference>
<dbReference type="Gene3D" id="1.10.357.10">
    <property type="entry name" value="Tetracycline Repressor, domain 2"/>
    <property type="match status" value="1"/>
</dbReference>
<feature type="domain" description="HTH tetR-type" evidence="3">
    <location>
        <begin position="1"/>
        <end position="61"/>
    </location>
</feature>
<dbReference type="InterPro" id="IPR001647">
    <property type="entry name" value="HTH_TetR"/>
</dbReference>
<dbReference type="InterPro" id="IPR023772">
    <property type="entry name" value="DNA-bd_HTH_TetR-type_CS"/>
</dbReference>
<dbReference type="GO" id="GO:0000976">
    <property type="term" value="F:transcription cis-regulatory region binding"/>
    <property type="evidence" value="ECO:0007669"/>
    <property type="project" value="TreeGrafter"/>
</dbReference>
<dbReference type="KEGG" id="sbat:G4Z16_31870"/>
<reference evidence="5" key="1">
    <citation type="submission" date="2020-02" db="EMBL/GenBank/DDBJ databases">
        <title>Streptomyces sp. ASO4wet.</title>
        <authorList>
            <person name="Risdian C."/>
            <person name="Landwehr W."/>
            <person name="Schupp P."/>
            <person name="Wink J."/>
        </authorList>
    </citation>
    <scope>NUCLEOTIDE SEQUENCE [LARGE SCALE GENOMIC DNA]</scope>
    <source>
        <strain evidence="5">ASO4wet</strain>
    </source>
</reference>
<dbReference type="AlphaFoldDB" id="A0A7T1TCB5"/>
<dbReference type="PRINTS" id="PR00455">
    <property type="entry name" value="HTHTETR"/>
</dbReference>
<dbReference type="PANTHER" id="PTHR30055:SF187">
    <property type="entry name" value="TRANSCRIPTIONAL REGULATORY PROTEIN"/>
    <property type="match status" value="1"/>
</dbReference>
<keyword evidence="1 2" id="KW-0238">DNA-binding</keyword>